<dbReference type="AlphaFoldDB" id="A0A0S2W605"/>
<reference evidence="1 2" key="1">
    <citation type="journal article" date="2015" name="Nat. Commun.">
        <title>Production of butyrate from lysine and the Amadori product fructoselysine by a human gut commensal.</title>
        <authorList>
            <person name="Bui T.P."/>
            <person name="Ritari J."/>
            <person name="Boeren S."/>
            <person name="de Waard P."/>
            <person name="Plugge C.M."/>
            <person name="de Vos W.M."/>
        </authorList>
    </citation>
    <scope>NUCLEOTIDE SEQUENCE [LARGE SCALE GENOMIC DNA]</scope>
    <source>
        <strain evidence="1 2">AF211</strain>
    </source>
</reference>
<name>A0A0S2W605_9FIRM</name>
<organism evidence="1 2">
    <name type="scientific">Intestinimonas butyriciproducens</name>
    <dbReference type="NCBI Taxonomy" id="1297617"/>
    <lineage>
        <taxon>Bacteria</taxon>
        <taxon>Bacillati</taxon>
        <taxon>Bacillota</taxon>
        <taxon>Clostridia</taxon>
        <taxon>Eubacteriales</taxon>
        <taxon>Intestinimonas</taxon>
    </lineage>
</organism>
<evidence type="ECO:0000313" key="1">
    <source>
        <dbReference type="EMBL" id="ALP94766.1"/>
    </source>
</evidence>
<protein>
    <recommendedName>
        <fullName evidence="3">CxxC motif-containing protein</fullName>
    </recommendedName>
</protein>
<dbReference type="InterPro" id="IPR012460">
    <property type="entry name" value="DUF1667"/>
</dbReference>
<dbReference type="PANTHER" id="PTHR39450:SF1">
    <property type="entry name" value="DUF1667 DOMAIN-CONTAINING PROTEIN"/>
    <property type="match status" value="1"/>
</dbReference>
<evidence type="ECO:0008006" key="3">
    <source>
        <dbReference type="Google" id="ProtNLM"/>
    </source>
</evidence>
<dbReference type="KEGG" id="ibu:IB211_02375"/>
<dbReference type="PANTHER" id="PTHR39450">
    <property type="entry name" value="MOLYBDOPTERIN OXIDOREDUCTASE, 4FE-4S CLUSTER-BINDING SUBUNIT"/>
    <property type="match status" value="1"/>
</dbReference>
<dbReference type="Proteomes" id="UP000064844">
    <property type="component" value="Chromosome"/>
</dbReference>
<accession>A0A0S2W605</accession>
<dbReference type="RefSeq" id="WP_033119399.1">
    <property type="nucleotide sequence ID" value="NZ_CALICV010000023.1"/>
</dbReference>
<dbReference type="InterPro" id="IPR036593">
    <property type="entry name" value="CPE0013-like_sf"/>
</dbReference>
<keyword evidence="2" id="KW-1185">Reference proteome</keyword>
<dbReference type="Pfam" id="PF07892">
    <property type="entry name" value="DUF1667"/>
    <property type="match status" value="1"/>
</dbReference>
<dbReference type="SUPFAM" id="SSF160148">
    <property type="entry name" value="CPE0013-like"/>
    <property type="match status" value="1"/>
</dbReference>
<reference evidence="2" key="2">
    <citation type="submission" date="2015-04" db="EMBL/GenBank/DDBJ databases">
        <title>A butyrogenic pathway from the amino acid lysine in a human gut commensal.</title>
        <authorList>
            <person name="de Vos W.M."/>
            <person name="Bui N.T.P."/>
            <person name="Plugge C.M."/>
            <person name="Ritari J."/>
        </authorList>
    </citation>
    <scope>NUCLEOTIDE SEQUENCE [LARGE SCALE GENOMIC DNA]</scope>
    <source>
        <strain evidence="2">AF211</strain>
    </source>
</reference>
<proteinExistence type="predicted"/>
<sequence length="114" mass="12161">MTELTCILCPKGCRLRVDEKNGYAVTGNQCPRGIEYGKTELTRPIRSVSSTVGITGAAHRRCPVKTDGPIPKSLVFAAVQALNGVTLSAPIQTGQVVLENICGTGRNFIATRDM</sequence>
<evidence type="ECO:0000313" key="2">
    <source>
        <dbReference type="Proteomes" id="UP000064844"/>
    </source>
</evidence>
<dbReference type="Gene3D" id="3.10.530.10">
    <property type="entry name" value="CPE0013-like"/>
    <property type="match status" value="1"/>
</dbReference>
<dbReference type="eggNOG" id="COG3862">
    <property type="taxonomic scope" value="Bacteria"/>
</dbReference>
<gene>
    <name evidence="1" type="ORF">IB211_02375</name>
</gene>
<dbReference type="EMBL" id="CP011307">
    <property type="protein sequence ID" value="ALP94766.1"/>
    <property type="molecule type" value="Genomic_DNA"/>
</dbReference>
<dbReference type="STRING" id="1297617.IB211_02375"/>